<proteinExistence type="predicted"/>
<keyword evidence="1" id="KW-0812">Transmembrane</keyword>
<dbReference type="PANTHER" id="PTHR28008:SF1">
    <property type="entry name" value="DOMAIN PROTEIN, PUTATIVE (AFU_ORTHOLOGUE AFUA_3G10980)-RELATED"/>
    <property type="match status" value="1"/>
</dbReference>
<feature type="transmembrane region" description="Helical" evidence="1">
    <location>
        <begin position="123"/>
        <end position="140"/>
    </location>
</feature>
<organism evidence="3 4">
    <name type="scientific">Actinoalloteichus caeruleus DSM 43889</name>
    <dbReference type="NCBI Taxonomy" id="1120930"/>
    <lineage>
        <taxon>Bacteria</taxon>
        <taxon>Bacillati</taxon>
        <taxon>Actinomycetota</taxon>
        <taxon>Actinomycetes</taxon>
        <taxon>Pseudonocardiales</taxon>
        <taxon>Pseudonocardiaceae</taxon>
        <taxon>Actinoalloteichus</taxon>
        <taxon>Actinoalloteichus cyanogriseus</taxon>
    </lineage>
</organism>
<dbReference type="PANTHER" id="PTHR28008">
    <property type="entry name" value="DOMAIN PROTEIN, PUTATIVE (AFU_ORTHOLOGUE AFUA_3G10980)-RELATED"/>
    <property type="match status" value="1"/>
</dbReference>
<keyword evidence="1" id="KW-1133">Transmembrane helix</keyword>
<feature type="transmembrane region" description="Helical" evidence="1">
    <location>
        <begin position="93"/>
        <end position="111"/>
    </location>
</feature>
<evidence type="ECO:0000313" key="4">
    <source>
        <dbReference type="Proteomes" id="UP000791080"/>
    </source>
</evidence>
<dbReference type="Pfam" id="PF04892">
    <property type="entry name" value="VanZ"/>
    <property type="match status" value="1"/>
</dbReference>
<evidence type="ECO:0000256" key="1">
    <source>
        <dbReference type="SAM" id="Phobius"/>
    </source>
</evidence>
<reference evidence="3 4" key="2">
    <citation type="submission" date="2022-06" db="EMBL/GenBank/DDBJ databases">
        <title>Genomic Encyclopedia of Type Strains, Phase I: the one thousand microbial genomes (KMG-I) project.</title>
        <authorList>
            <person name="Kyrpides N."/>
        </authorList>
    </citation>
    <scope>NUCLEOTIDE SEQUENCE [LARGE SCALE GENOMIC DNA]</scope>
    <source>
        <strain evidence="3 4">DSM 43889</strain>
    </source>
</reference>
<gene>
    <name evidence="3" type="ORF">G443_001823</name>
</gene>
<feature type="transmembrane region" description="Helical" evidence="1">
    <location>
        <begin position="48"/>
        <end position="69"/>
    </location>
</feature>
<dbReference type="Proteomes" id="UP000791080">
    <property type="component" value="Unassembled WGS sequence"/>
</dbReference>
<keyword evidence="4" id="KW-1185">Reference proteome</keyword>
<evidence type="ECO:0000313" key="3">
    <source>
        <dbReference type="EMBL" id="MCP2331553.1"/>
    </source>
</evidence>
<evidence type="ECO:0000259" key="2">
    <source>
        <dbReference type="Pfam" id="PF04892"/>
    </source>
</evidence>
<dbReference type="InterPro" id="IPR006976">
    <property type="entry name" value="VanZ-like"/>
</dbReference>
<sequence>MDVRPTPFRRFHAVRPSAIPFPLAVLVSLVVFLTPASGVPSAPPGTDKVVHVGVFVLLTVTGLLMVAGARSPRPAPDRRDASPTHRGRGPRRLLLLGLLCYAFVAEVLQGLLPLGRSADWADALANLAGIALGAGVFLLFGPRRPAGGDLAAAHPAEDGAGADRA</sequence>
<comment type="caution">
    <text evidence="3">The sequence shown here is derived from an EMBL/GenBank/DDBJ whole genome shotgun (WGS) entry which is preliminary data.</text>
</comment>
<name>A0ABT1JGD8_ACTCY</name>
<dbReference type="EMBL" id="AUBJ02000001">
    <property type="protein sequence ID" value="MCP2331553.1"/>
    <property type="molecule type" value="Genomic_DNA"/>
</dbReference>
<keyword evidence="1" id="KW-0472">Membrane</keyword>
<accession>A0ABT1JGD8</accession>
<feature type="domain" description="VanZ-like" evidence="2">
    <location>
        <begin position="73"/>
        <end position="140"/>
    </location>
</feature>
<reference evidence="3 4" key="1">
    <citation type="submission" date="2013-07" db="EMBL/GenBank/DDBJ databases">
        <authorList>
            <consortium name="DOE Joint Genome Institute"/>
            <person name="Reeve W."/>
            <person name="Huntemann M."/>
            <person name="Han J."/>
            <person name="Chen A."/>
            <person name="Kyrpides N."/>
            <person name="Mavromatis K."/>
            <person name="Markowitz V."/>
            <person name="Palaniappan K."/>
            <person name="Ivanova N."/>
            <person name="Schaumberg A."/>
            <person name="Pati A."/>
            <person name="Liolios K."/>
            <person name="Nordberg H.P."/>
            <person name="Cantor M.N."/>
            <person name="Hua S.X."/>
            <person name="Woyke T."/>
        </authorList>
    </citation>
    <scope>NUCLEOTIDE SEQUENCE [LARGE SCALE GENOMIC DNA]</scope>
    <source>
        <strain evidence="3 4">DSM 43889</strain>
    </source>
</reference>
<protein>
    <submittedName>
        <fullName evidence="3">VanZ like family protein</fullName>
    </submittedName>
</protein>